<dbReference type="Gene3D" id="3.40.50.720">
    <property type="entry name" value="NAD(P)-binding Rossmann-like Domain"/>
    <property type="match status" value="1"/>
</dbReference>
<dbReference type="EMBL" id="JAOQIO010000034">
    <property type="protein sequence ID" value="MCU6792791.1"/>
    <property type="molecule type" value="Genomic_DNA"/>
</dbReference>
<reference evidence="5 6" key="1">
    <citation type="submission" date="2022-09" db="EMBL/GenBank/DDBJ databases">
        <authorList>
            <person name="Han X.L."/>
            <person name="Wang Q."/>
            <person name="Lu T."/>
        </authorList>
    </citation>
    <scope>NUCLEOTIDE SEQUENCE [LARGE SCALE GENOMIC DNA]</scope>
    <source>
        <strain evidence="5 6">WQ 127069</strain>
    </source>
</reference>
<accession>A0ABT2UFI4</accession>
<dbReference type="Proteomes" id="UP001652445">
    <property type="component" value="Unassembled WGS sequence"/>
</dbReference>
<dbReference type="RefSeq" id="WP_262684158.1">
    <property type="nucleotide sequence ID" value="NZ_JAOQIO010000034.1"/>
</dbReference>
<dbReference type="PRINTS" id="PR00080">
    <property type="entry name" value="SDRFAMILY"/>
</dbReference>
<dbReference type="InterPro" id="IPR057326">
    <property type="entry name" value="KR_dom"/>
</dbReference>
<evidence type="ECO:0000256" key="3">
    <source>
        <dbReference type="ARBA" id="ARBA00023027"/>
    </source>
</evidence>
<feature type="domain" description="Ketoreductase" evidence="4">
    <location>
        <begin position="19"/>
        <end position="206"/>
    </location>
</feature>
<evidence type="ECO:0000256" key="2">
    <source>
        <dbReference type="ARBA" id="ARBA00023002"/>
    </source>
</evidence>
<dbReference type="InterPro" id="IPR002347">
    <property type="entry name" value="SDR_fam"/>
</dbReference>
<dbReference type="PANTHER" id="PTHR24321:SF8">
    <property type="entry name" value="ESTRADIOL 17-BETA-DEHYDROGENASE 8-RELATED"/>
    <property type="match status" value="1"/>
</dbReference>
<dbReference type="NCBIfam" id="NF005559">
    <property type="entry name" value="PRK07231.1"/>
    <property type="match status" value="1"/>
</dbReference>
<keyword evidence="2" id="KW-0560">Oxidoreductase</keyword>
<sequence length="264" mass="27727">MQTTTRQKNNNCEGMLSNKVALVTGASRGIGAAAAKLFAEEGALVTLIARTEAALRSVVEEITAHGGRADYIVADLANSASIERAVQMTVERHGRLDIAFNNVGILIPVSPLAEVKEEDFDLLNAVNYKGIWVAMKAEIKAMLSTAGAGAILNNSSVGSFIGNPGLSAYAASKRAVNSLTETAAIEYGPAGIRVNAIAPGTTMTEMIEQWVAQDPAIIEKNNSLTPLRRAADPNEIAQAAAWLLSDHASYITGVVLPVDGGRRA</sequence>
<gene>
    <name evidence="5" type="ORF">OB236_11730</name>
</gene>
<dbReference type="InterPro" id="IPR020904">
    <property type="entry name" value="Sc_DH/Rdtase_CS"/>
</dbReference>
<comment type="caution">
    <text evidence="5">The sequence shown here is derived from an EMBL/GenBank/DDBJ whole genome shotgun (WGS) entry which is preliminary data.</text>
</comment>
<evidence type="ECO:0000256" key="1">
    <source>
        <dbReference type="ARBA" id="ARBA00006484"/>
    </source>
</evidence>
<dbReference type="SUPFAM" id="SSF51735">
    <property type="entry name" value="NAD(P)-binding Rossmann-fold domains"/>
    <property type="match status" value="1"/>
</dbReference>
<organism evidence="5 6">
    <name type="scientific">Paenibacillus baimaensis</name>
    <dbReference type="NCBI Taxonomy" id="2982185"/>
    <lineage>
        <taxon>Bacteria</taxon>
        <taxon>Bacillati</taxon>
        <taxon>Bacillota</taxon>
        <taxon>Bacilli</taxon>
        <taxon>Bacillales</taxon>
        <taxon>Paenibacillaceae</taxon>
        <taxon>Paenibacillus</taxon>
    </lineage>
</organism>
<dbReference type="CDD" id="cd05233">
    <property type="entry name" value="SDR_c"/>
    <property type="match status" value="1"/>
</dbReference>
<comment type="similarity">
    <text evidence="1">Belongs to the short-chain dehydrogenases/reductases (SDR) family.</text>
</comment>
<dbReference type="PRINTS" id="PR00081">
    <property type="entry name" value="GDHRDH"/>
</dbReference>
<name>A0ABT2UFI4_9BACL</name>
<evidence type="ECO:0000313" key="5">
    <source>
        <dbReference type="EMBL" id="MCU6792791.1"/>
    </source>
</evidence>
<keyword evidence="3" id="KW-0520">NAD</keyword>
<protein>
    <submittedName>
        <fullName evidence="5">SDR family oxidoreductase</fullName>
    </submittedName>
</protein>
<dbReference type="PANTHER" id="PTHR24321">
    <property type="entry name" value="DEHYDROGENASES, SHORT CHAIN"/>
    <property type="match status" value="1"/>
</dbReference>
<dbReference type="Pfam" id="PF13561">
    <property type="entry name" value="adh_short_C2"/>
    <property type="match status" value="1"/>
</dbReference>
<proteinExistence type="inferred from homology"/>
<evidence type="ECO:0000259" key="4">
    <source>
        <dbReference type="SMART" id="SM00822"/>
    </source>
</evidence>
<dbReference type="PROSITE" id="PS00061">
    <property type="entry name" value="ADH_SHORT"/>
    <property type="match status" value="1"/>
</dbReference>
<keyword evidence="6" id="KW-1185">Reference proteome</keyword>
<evidence type="ECO:0000313" key="6">
    <source>
        <dbReference type="Proteomes" id="UP001652445"/>
    </source>
</evidence>
<dbReference type="SMART" id="SM00822">
    <property type="entry name" value="PKS_KR"/>
    <property type="match status" value="1"/>
</dbReference>
<dbReference type="InterPro" id="IPR036291">
    <property type="entry name" value="NAD(P)-bd_dom_sf"/>
</dbReference>